<reference evidence="2" key="2">
    <citation type="submission" date="2010-04" db="EMBL/GenBank/DDBJ databases">
        <title>Genome sequence of Salinibacter ruber M8.</title>
        <authorList>
            <consortium name="Genoscope"/>
        </authorList>
    </citation>
    <scope>NUCLEOTIDE SEQUENCE [LARGE SCALE GENOMIC DNA]</scope>
    <source>
        <strain evidence="2">M8</strain>
    </source>
</reference>
<dbReference type="Proteomes" id="UP000000933">
    <property type="component" value="Chromosome"/>
</dbReference>
<protein>
    <submittedName>
        <fullName evidence="1">Uncharacterized protein</fullName>
    </submittedName>
</protein>
<dbReference type="KEGG" id="srm:SRM_00340"/>
<name>D5H5F6_SALRM</name>
<evidence type="ECO:0000313" key="2">
    <source>
        <dbReference type="Proteomes" id="UP000000933"/>
    </source>
</evidence>
<dbReference type="HOGENOM" id="CLU_879667_0_0_10"/>
<evidence type="ECO:0000313" key="1">
    <source>
        <dbReference type="EMBL" id="CBH23261.1"/>
    </source>
</evidence>
<reference evidence="1 2" key="1">
    <citation type="journal article" date="2010" name="ISME J.">
        <title>Fine-scale evolution: genomic, phenotypic and ecological differentiation in two coexisting Salinibacter ruber strains.</title>
        <authorList>
            <person name="Pena A."/>
            <person name="Teeling H."/>
            <person name="Huerta-Cepas J."/>
            <person name="Santos F."/>
            <person name="Yarza P."/>
            <person name="Brito-Echeverria J."/>
            <person name="Lucio M."/>
            <person name="Schmitt-Kopplin P."/>
            <person name="Meseguer I."/>
            <person name="Schenowitz C."/>
            <person name="Dossat C."/>
            <person name="Barbe V."/>
            <person name="Dopazo J."/>
            <person name="Rossello-Mora R."/>
            <person name="Schuler M."/>
            <person name="Glockner F.O."/>
            <person name="Amann R."/>
            <person name="Gabaldon T."/>
            <person name="Anton J."/>
        </authorList>
    </citation>
    <scope>NUCLEOTIDE SEQUENCE [LARGE SCALE GENOMIC DNA]</scope>
    <source>
        <strain evidence="1 2">M8</strain>
    </source>
</reference>
<dbReference type="AlphaFoldDB" id="D5H5F6"/>
<accession>D5H5F6</accession>
<sequence>MWAMTDRLVGTRVFSCLPAAFLLLTPFGLLGVGLLGAGPAAAQPTWPEGTWTEATTGRPQVSLDWTKPSFDGDTEATSLLTSRLVLSGQYPIGKSTRLVADLPISRFGIDDEDAGRADGVSSTKVGNPYLGAHARLSGGWAVGGGARLPLTSGPEAPDAGDEFRQNAADVLALATGSLADMSRVEAFGAETFTARGYGEYTLRSAGGLSARLRSGLTLLAPTENTDFRANVVLLDYGARAWYDGKRFRVGLGLGGRTNLNADETETFNERSIYFFDSAVQARFGRVRPGLTFRTPLGGEPSDLLDFAAGINVTVAL</sequence>
<proteinExistence type="predicted"/>
<dbReference type="EMBL" id="FP565814">
    <property type="protein sequence ID" value="CBH23261.1"/>
    <property type="molecule type" value="Genomic_DNA"/>
</dbReference>
<organism evidence="1 2">
    <name type="scientific">Salinibacter ruber (strain M8)</name>
    <dbReference type="NCBI Taxonomy" id="761659"/>
    <lineage>
        <taxon>Bacteria</taxon>
        <taxon>Pseudomonadati</taxon>
        <taxon>Rhodothermota</taxon>
        <taxon>Rhodothermia</taxon>
        <taxon>Rhodothermales</taxon>
        <taxon>Salinibacteraceae</taxon>
        <taxon>Salinibacter</taxon>
    </lineage>
</organism>
<gene>
    <name evidence="1" type="ordered locus">SRM_00340</name>
</gene>